<dbReference type="InParanoid" id="A0A517SKT3"/>
<feature type="transmembrane region" description="Helical" evidence="12">
    <location>
        <begin position="262"/>
        <end position="280"/>
    </location>
</feature>
<evidence type="ECO:0000256" key="12">
    <source>
        <dbReference type="SAM" id="Phobius"/>
    </source>
</evidence>
<name>A0A517SKT3_9PLAN</name>
<dbReference type="GO" id="GO:0046872">
    <property type="term" value="F:metal ion binding"/>
    <property type="evidence" value="ECO:0007669"/>
    <property type="project" value="UniProtKB-KW"/>
</dbReference>
<evidence type="ECO:0000256" key="4">
    <source>
        <dbReference type="ARBA" id="ARBA00022723"/>
    </source>
</evidence>
<dbReference type="EMBL" id="CP036271">
    <property type="protein sequence ID" value="QDT56733.1"/>
    <property type="molecule type" value="Genomic_DNA"/>
</dbReference>
<evidence type="ECO:0000313" key="13">
    <source>
        <dbReference type="EMBL" id="QDT56733.1"/>
    </source>
</evidence>
<keyword evidence="2" id="KW-1003">Cell membrane</keyword>
<keyword evidence="14" id="KW-1185">Reference proteome</keyword>
<keyword evidence="8" id="KW-0350">Heme biosynthesis</keyword>
<sequence length="315" mass="33330">MATVTLVAGALTTSKNAGMAFRDWPNSDGQFMLTYPWFADFAKDWDKFLEHGHRLAGILIGIWAIGLVVLTALSRSRPSVLWLARAVLAGVILQGLLGGFRVQLDERGLALIHGAFAAVVLSLMGGVATLLSPKWADAGGELPGAFDREARNDRLSLARIAALLLPLLLMTQFLLGGMVRHHGRNLHEHLGLGILAAFAIIANAVIAGRTGERWMRSSARAVLALGLLQVSLGIGAWVTKFGFAAAGYVAVADSIVQVASRSAHTVIGILLVMTAVVHAFRVCHTCVLREVSGASTQQTMKATPLAALSTGSATR</sequence>
<evidence type="ECO:0000256" key="1">
    <source>
        <dbReference type="ARBA" id="ARBA00004141"/>
    </source>
</evidence>
<evidence type="ECO:0000256" key="8">
    <source>
        <dbReference type="ARBA" id="ARBA00023133"/>
    </source>
</evidence>
<evidence type="ECO:0000256" key="11">
    <source>
        <dbReference type="ARBA" id="ARBA00023444"/>
    </source>
</evidence>
<comment type="subcellular location">
    <subcellularLocation>
        <location evidence="1">Membrane</location>
        <topology evidence="1">Multi-pass membrane protein</topology>
    </subcellularLocation>
</comment>
<keyword evidence="5 12" id="KW-1133">Transmembrane helix</keyword>
<evidence type="ECO:0000256" key="7">
    <source>
        <dbReference type="ARBA" id="ARBA00023004"/>
    </source>
</evidence>
<keyword evidence="10" id="KW-1015">Disulfide bond</keyword>
<keyword evidence="4" id="KW-0479">Metal-binding</keyword>
<organism evidence="13 14">
    <name type="scientific">Caulifigura coniformis</name>
    <dbReference type="NCBI Taxonomy" id="2527983"/>
    <lineage>
        <taxon>Bacteria</taxon>
        <taxon>Pseudomonadati</taxon>
        <taxon>Planctomycetota</taxon>
        <taxon>Planctomycetia</taxon>
        <taxon>Planctomycetales</taxon>
        <taxon>Planctomycetaceae</taxon>
        <taxon>Caulifigura</taxon>
    </lineage>
</organism>
<gene>
    <name evidence="13" type="primary">ctaA</name>
    <name evidence="13" type="ORF">Pan44_47930</name>
</gene>
<evidence type="ECO:0000313" key="14">
    <source>
        <dbReference type="Proteomes" id="UP000315700"/>
    </source>
</evidence>
<evidence type="ECO:0000256" key="5">
    <source>
        <dbReference type="ARBA" id="ARBA00022989"/>
    </source>
</evidence>
<feature type="transmembrane region" description="Helical" evidence="12">
    <location>
        <begin position="221"/>
        <end position="250"/>
    </location>
</feature>
<evidence type="ECO:0000256" key="10">
    <source>
        <dbReference type="ARBA" id="ARBA00023157"/>
    </source>
</evidence>
<evidence type="ECO:0000256" key="2">
    <source>
        <dbReference type="ARBA" id="ARBA00022475"/>
    </source>
</evidence>
<keyword evidence="3 12" id="KW-0812">Transmembrane</keyword>
<evidence type="ECO:0000256" key="9">
    <source>
        <dbReference type="ARBA" id="ARBA00023136"/>
    </source>
</evidence>
<dbReference type="GO" id="GO:0016020">
    <property type="term" value="C:membrane"/>
    <property type="evidence" value="ECO:0007669"/>
    <property type="project" value="UniProtKB-SubCell"/>
</dbReference>
<dbReference type="GO" id="GO:0006784">
    <property type="term" value="P:heme A biosynthetic process"/>
    <property type="evidence" value="ECO:0007669"/>
    <property type="project" value="InterPro"/>
</dbReference>
<feature type="transmembrane region" description="Helical" evidence="12">
    <location>
        <begin position="80"/>
        <end position="97"/>
    </location>
</feature>
<keyword evidence="9 12" id="KW-0472">Membrane</keyword>
<accession>A0A517SKT3</accession>
<comment type="pathway">
    <text evidence="11">Porphyrin-containing compound metabolism.</text>
</comment>
<dbReference type="GO" id="GO:0016491">
    <property type="term" value="F:oxidoreductase activity"/>
    <property type="evidence" value="ECO:0007669"/>
    <property type="project" value="UniProtKB-KW"/>
</dbReference>
<dbReference type="InterPro" id="IPR003780">
    <property type="entry name" value="COX15/CtaA_fam"/>
</dbReference>
<dbReference type="AlphaFoldDB" id="A0A517SKT3"/>
<feature type="transmembrane region" description="Helical" evidence="12">
    <location>
        <begin position="190"/>
        <end position="209"/>
    </location>
</feature>
<reference evidence="13 14" key="1">
    <citation type="submission" date="2019-02" db="EMBL/GenBank/DDBJ databases">
        <title>Deep-cultivation of Planctomycetes and their phenomic and genomic characterization uncovers novel biology.</title>
        <authorList>
            <person name="Wiegand S."/>
            <person name="Jogler M."/>
            <person name="Boedeker C."/>
            <person name="Pinto D."/>
            <person name="Vollmers J."/>
            <person name="Rivas-Marin E."/>
            <person name="Kohn T."/>
            <person name="Peeters S.H."/>
            <person name="Heuer A."/>
            <person name="Rast P."/>
            <person name="Oberbeckmann S."/>
            <person name="Bunk B."/>
            <person name="Jeske O."/>
            <person name="Meyerdierks A."/>
            <person name="Storesund J.E."/>
            <person name="Kallscheuer N."/>
            <person name="Luecker S."/>
            <person name="Lage O.M."/>
            <person name="Pohl T."/>
            <person name="Merkel B.J."/>
            <person name="Hornburger P."/>
            <person name="Mueller R.-W."/>
            <person name="Bruemmer F."/>
            <person name="Labrenz M."/>
            <person name="Spormann A.M."/>
            <person name="Op den Camp H."/>
            <person name="Overmann J."/>
            <person name="Amann R."/>
            <person name="Jetten M.S.M."/>
            <person name="Mascher T."/>
            <person name="Medema M.H."/>
            <person name="Devos D.P."/>
            <person name="Kaster A.-K."/>
            <person name="Ovreas L."/>
            <person name="Rohde M."/>
            <person name="Galperin M.Y."/>
            <person name="Jogler C."/>
        </authorList>
    </citation>
    <scope>NUCLEOTIDE SEQUENCE [LARGE SCALE GENOMIC DNA]</scope>
    <source>
        <strain evidence="13 14">Pan44</strain>
    </source>
</reference>
<feature type="transmembrane region" description="Helical" evidence="12">
    <location>
        <begin position="109"/>
        <end position="131"/>
    </location>
</feature>
<dbReference type="PANTHER" id="PTHR35457">
    <property type="entry name" value="HEME A SYNTHASE"/>
    <property type="match status" value="1"/>
</dbReference>
<keyword evidence="6" id="KW-0560">Oxidoreductase</keyword>
<feature type="transmembrane region" description="Helical" evidence="12">
    <location>
        <begin position="55"/>
        <end position="73"/>
    </location>
</feature>
<dbReference type="Pfam" id="PF02628">
    <property type="entry name" value="COX15-CtaA"/>
    <property type="match status" value="1"/>
</dbReference>
<protein>
    <submittedName>
        <fullName evidence="13">Heme A synthase</fullName>
    </submittedName>
</protein>
<proteinExistence type="predicted"/>
<feature type="transmembrane region" description="Helical" evidence="12">
    <location>
        <begin position="157"/>
        <end position="178"/>
    </location>
</feature>
<dbReference type="KEGG" id="ccos:Pan44_47930"/>
<keyword evidence="7" id="KW-0408">Iron</keyword>
<dbReference type="PANTHER" id="PTHR35457:SF1">
    <property type="entry name" value="HEME A SYNTHASE"/>
    <property type="match status" value="1"/>
</dbReference>
<dbReference type="Proteomes" id="UP000315700">
    <property type="component" value="Chromosome"/>
</dbReference>
<evidence type="ECO:0000256" key="6">
    <source>
        <dbReference type="ARBA" id="ARBA00023002"/>
    </source>
</evidence>
<dbReference type="InterPro" id="IPR050450">
    <property type="entry name" value="COX15/CtaA_HemeA_synthase"/>
</dbReference>
<evidence type="ECO:0000256" key="3">
    <source>
        <dbReference type="ARBA" id="ARBA00022692"/>
    </source>
</evidence>